<dbReference type="Proteomes" id="UP000829354">
    <property type="component" value="Chromosome III"/>
</dbReference>
<dbReference type="SUPFAM" id="SSF82171">
    <property type="entry name" value="DPP6 N-terminal domain-like"/>
    <property type="match status" value="1"/>
</dbReference>
<dbReference type="Gene3D" id="3.40.50.300">
    <property type="entry name" value="P-loop containing nucleotide triphosphate hydrolases"/>
    <property type="match status" value="1"/>
</dbReference>
<dbReference type="GO" id="GO:0008236">
    <property type="term" value="F:serine-type peptidase activity"/>
    <property type="evidence" value="ECO:0007669"/>
    <property type="project" value="InterPro"/>
</dbReference>
<evidence type="ECO:0000313" key="5">
    <source>
        <dbReference type="Proteomes" id="UP000829354"/>
    </source>
</evidence>
<dbReference type="Gene3D" id="3.40.50.1820">
    <property type="entry name" value="alpha/beta hydrolase"/>
    <property type="match status" value="1"/>
</dbReference>
<dbReference type="InterPro" id="IPR027417">
    <property type="entry name" value="P-loop_NTPase"/>
</dbReference>
<feature type="domain" description="Peptidase S9 prolyl oligopeptidase catalytic" evidence="3">
    <location>
        <begin position="446"/>
        <end position="660"/>
    </location>
</feature>
<keyword evidence="2" id="KW-0732">Signal</keyword>
<feature type="chain" id="PRO_5042088254" description="Peptidase S9 prolyl oligopeptidase catalytic domain-containing protein" evidence="2">
    <location>
        <begin position="17"/>
        <end position="1575"/>
    </location>
</feature>
<organism evidence="4 5">
    <name type="scientific">Caenorhabditis briggsae</name>
    <dbReference type="NCBI Taxonomy" id="6238"/>
    <lineage>
        <taxon>Eukaryota</taxon>
        <taxon>Metazoa</taxon>
        <taxon>Ecdysozoa</taxon>
        <taxon>Nematoda</taxon>
        <taxon>Chromadorea</taxon>
        <taxon>Rhabditida</taxon>
        <taxon>Rhabditina</taxon>
        <taxon>Rhabditomorpha</taxon>
        <taxon>Rhabditoidea</taxon>
        <taxon>Rhabditidae</taxon>
        <taxon>Peloderinae</taxon>
        <taxon>Caenorhabditis</taxon>
    </lineage>
</organism>
<dbReference type="InterPro" id="IPR029058">
    <property type="entry name" value="AB_hydrolase_fold"/>
</dbReference>
<name>A0AAE9JF21_CAEBR</name>
<dbReference type="Pfam" id="PF00326">
    <property type="entry name" value="Peptidase_S9"/>
    <property type="match status" value="1"/>
</dbReference>
<protein>
    <recommendedName>
        <fullName evidence="3">Peptidase S9 prolyl oligopeptidase catalytic domain-containing protein</fullName>
    </recommendedName>
</protein>
<gene>
    <name evidence="4" type="ORF">L5515_005514</name>
</gene>
<keyword evidence="1" id="KW-0378">Hydrolase</keyword>
<evidence type="ECO:0000256" key="2">
    <source>
        <dbReference type="SAM" id="SignalP"/>
    </source>
</evidence>
<dbReference type="InterPro" id="IPR001375">
    <property type="entry name" value="Peptidase_S9_cat"/>
</dbReference>
<accession>A0AAE9JF21</accession>
<dbReference type="SUPFAM" id="SSF53474">
    <property type="entry name" value="alpha/beta-Hydrolases"/>
    <property type="match status" value="1"/>
</dbReference>
<dbReference type="PANTHER" id="PTHR42776">
    <property type="entry name" value="SERINE PEPTIDASE S9 FAMILY MEMBER"/>
    <property type="match status" value="1"/>
</dbReference>
<dbReference type="SUPFAM" id="SSF52540">
    <property type="entry name" value="P-loop containing nucleoside triphosphate hydrolases"/>
    <property type="match status" value="1"/>
</dbReference>
<evidence type="ECO:0000256" key="1">
    <source>
        <dbReference type="ARBA" id="ARBA00022801"/>
    </source>
</evidence>
<keyword evidence="5" id="KW-1185">Reference proteome</keyword>
<sequence length="1575" mass="177262">MLYLALIITHFFITNAVEIIPREILFQDPKYSSVSLSPDGKQVGYVALDENGVRNVFTRCSSCSYSRQVTFETELPVLNYVWTAVPDVILFLQDNHGDENTKIFKKNITSAAIAANKTARTTVCDKPMVKGAIFVNNLISETVLIGMNDENPALHNIYAFDCRTDKLTLVLRNRRFPMFFFDNDMNIRLASEEGPDGEMIYYRPRNPGPVKSTDPSEWAEYLRIDHDDKALTVLLTFDKSNNFVYCIMGEGSDLGNLVVFPFEDPAQKEILYTAQKSQIGNVLIHPVDKTLLAITEVYHKPEIFVANDTFMEDMQYLVNMKPTGSLNIISMSLDMSTWLVAFVSADEPNDIYLYRRWNKKAELFMSTRPELKKYTLNKQVGFDFPARDDMTIQAYLSLPPQAPLLKSSQVPDSDRPYANLGMIPAVPQKMIVLVHGGPKARDHYGFSPMNAWLTNRGYAVLQVNFRGSTGFGKRLTNAGNGEWGRKMHFDILDAVEFAVSKGIANRTEVAVMGGSYGGYETLVALTFTPQTFACGVDIVGPSNLISLVQAIPPYWLGFRKDLIKMVGADIVTEEGRQSLQSRSPLFFADRVSRPIMIIQGANDPRVKQAESDQFVLALEKKNIPVTYLLYPDEGHGVRKPQNSMEQHGHIETFLQQCLGGEAQPFQPGQYNSTAVIKKVGIEGPAIARSQHLTAAAQMPRGPVAPSIFYRPPIRAQRVMYPPNQNVMNRIFPVQVANTTQQHCSPGGHMDTWTDRKLKQDEEEEEDECLWQRRRHQQENSIMLRDDPGVVPIEQGMDVFSSEHSLSPARQIASTTTLQDIQAFQAISESWATMAFTPSSVTRGDYKYDLKGISQKPLEPFGLYIIKDNDGRNMIAVPYHQEMLSNGREDLGQAMLSVFSVDLLNPGPIQPQNFYPGDAICVMSMYVNPVFEDKWMIKNFYIVQRSLIHDCLLTQQSHLGSKPFCIVDGFNVLLAARKWMFRDAGVTSKDLFAVGTVFQPELEVAGCGFVPSIVQIHKVEEDPDVLRFSRFILSGVLAMENKNRDLTSYSTKIDAILLTPTGRGVKFNIQKPKGRDLLCLWKRGNTFVLRGTGLSIAMERLEDTKHILEAFPTNGTPAKFLDILLGSQTINWRCPPQFNYFFALVNSSYSVVALNAGPGCGKTSILVSAANQSSSGFHVAVAQSSLCVVRMVREHLKFPGCARAVRIVDRNEEAYPTEIDLPTLWPKVFKEYLKEVEGQEVDQIARNVVIYLDRNLRSHKDATISLSDLFFHIYKPKIFYGTIDAIAGSLYNGALHPIKDQILSVQFDEANTMSLHEFLQIGARCPNARFGFVGDALQLSPWKTDSLPKLLQKDSEFFKRVIARFPCFQQMNSRRLAPDILNCCSELFYEDRLANEANGTFVSANCGLLASLGIRSGYGIQVIDFGIQTTYKNVYSLKEAYLAIDLADLFPRNLSIGILCFSKKQASLISMMPELKSSTGTIEPAQGISFDVTIILTNGFLEDEKYNEKYERRMNTANRGFERIHQYIYNHGSRLMFKNISCSQLQMIYIPNTLVSPNLIIKCFFLNSHRMCRSGR</sequence>
<feature type="signal peptide" evidence="2">
    <location>
        <begin position="1"/>
        <end position="16"/>
    </location>
</feature>
<reference evidence="4 5" key="1">
    <citation type="submission" date="2022-04" db="EMBL/GenBank/DDBJ databases">
        <title>Chromosome-level reference genomes for two strains of Caenorhabditis briggsae: an improved platform for comparative genomics.</title>
        <authorList>
            <person name="Stevens L."/>
            <person name="Andersen E."/>
        </authorList>
    </citation>
    <scope>NUCLEOTIDE SEQUENCE [LARGE SCALE GENOMIC DNA]</scope>
    <source>
        <strain evidence="4">VX34</strain>
        <tissue evidence="4">Whole-organism</tissue>
    </source>
</reference>
<proteinExistence type="predicted"/>
<dbReference type="PANTHER" id="PTHR42776:SF27">
    <property type="entry name" value="DIPEPTIDYL PEPTIDASE FAMILY MEMBER 6"/>
    <property type="match status" value="1"/>
</dbReference>
<evidence type="ECO:0000313" key="4">
    <source>
        <dbReference type="EMBL" id="UMM25872.1"/>
    </source>
</evidence>
<dbReference type="GO" id="GO:0006508">
    <property type="term" value="P:proteolysis"/>
    <property type="evidence" value="ECO:0007669"/>
    <property type="project" value="InterPro"/>
</dbReference>
<evidence type="ECO:0000259" key="3">
    <source>
        <dbReference type="Pfam" id="PF00326"/>
    </source>
</evidence>
<dbReference type="EMBL" id="CP092622">
    <property type="protein sequence ID" value="UMM25872.1"/>
    <property type="molecule type" value="Genomic_DNA"/>
</dbReference>